<dbReference type="EMBL" id="CP041372">
    <property type="protein sequence ID" value="QKS71496.1"/>
    <property type="molecule type" value="Genomic_DNA"/>
</dbReference>
<accession>A0A859FH13</accession>
<comment type="subunit">
    <text evidence="3 9">Homodimer.</text>
</comment>
<evidence type="ECO:0000313" key="15">
    <source>
        <dbReference type="Proteomes" id="UP000318138"/>
    </source>
</evidence>
<feature type="binding site" evidence="9 11">
    <location>
        <position position="115"/>
    </location>
    <ligand>
        <name>substrate</name>
    </ligand>
</feature>
<name>A0A859FH13_9BACI</name>
<feature type="binding site" evidence="9 11">
    <location>
        <position position="31"/>
    </location>
    <ligand>
        <name>substrate</name>
    </ligand>
</feature>
<evidence type="ECO:0000256" key="3">
    <source>
        <dbReference type="ARBA" id="ARBA00011738"/>
    </source>
</evidence>
<evidence type="ECO:0000256" key="8">
    <source>
        <dbReference type="ARBA" id="ARBA00061012"/>
    </source>
</evidence>
<feature type="active site" description="For OMPdecase activity" evidence="10">
    <location>
        <position position="58"/>
    </location>
</feature>
<evidence type="ECO:0000256" key="6">
    <source>
        <dbReference type="ARBA" id="ARBA00023239"/>
    </source>
</evidence>
<dbReference type="InterPro" id="IPR001754">
    <property type="entry name" value="OMPdeCOase_dom"/>
</dbReference>
<feature type="binding site" evidence="9 11">
    <location>
        <position position="186"/>
    </location>
    <ligand>
        <name>substrate</name>
    </ligand>
</feature>
<proteinExistence type="inferred from homology"/>
<comment type="pathway">
    <text evidence="2 9 12">Pyrimidine metabolism; UMP biosynthesis via de novo pathway; UMP from orotate: step 2/2.</text>
</comment>
<sequence>MRDVIIALDVPTKDHVTTFLEPFKGENLYVKVGMELFYREGLSVIYALKEQGHRVFLDVKLHDIPETVKRTMQQLSSLEVDMVNVHALGGKRMMEAARVGLTNPTSTLLAVTQLTSSSEEMIRGEQQLAISLEKSVLSLSSHAKESGIDGVVCSALEAEGIKKQNGSSFLTVTPGVRLAGSDRHDQVRVVEPKDAIHSDYLVVGRDITRSEHPVASYRTYIEEWGKASCKTSQ</sequence>
<dbReference type="Proteomes" id="UP000318138">
    <property type="component" value="Chromosome"/>
</dbReference>
<evidence type="ECO:0000259" key="13">
    <source>
        <dbReference type="SMART" id="SM00934"/>
    </source>
</evidence>
<feature type="active site" description="Proton donor" evidence="9">
    <location>
        <position position="60"/>
    </location>
</feature>
<dbReference type="GO" id="GO:0005829">
    <property type="term" value="C:cytosol"/>
    <property type="evidence" value="ECO:0007669"/>
    <property type="project" value="TreeGrafter"/>
</dbReference>
<comment type="function">
    <text evidence="1 9">Catalyzes the decarboxylation of orotidine 5'-monophosphate (OMP) to uridine 5'-monophosphate (UMP).</text>
</comment>
<dbReference type="PROSITE" id="PS00156">
    <property type="entry name" value="OMPDECASE"/>
    <property type="match status" value="1"/>
</dbReference>
<feature type="binding site" evidence="9 11">
    <location>
        <position position="204"/>
    </location>
    <ligand>
        <name>substrate</name>
    </ligand>
</feature>
<dbReference type="CDD" id="cd04725">
    <property type="entry name" value="OMP_decarboxylase_like"/>
    <property type="match status" value="1"/>
</dbReference>
<comment type="similarity">
    <text evidence="8 9">Belongs to the OMP decarboxylase family. Type 1 subfamily.</text>
</comment>
<evidence type="ECO:0000256" key="2">
    <source>
        <dbReference type="ARBA" id="ARBA00004861"/>
    </source>
</evidence>
<dbReference type="EC" id="4.1.1.23" evidence="9"/>
<keyword evidence="6 9" id="KW-0456">Lyase</keyword>
<dbReference type="RefSeq" id="WP_176009531.1">
    <property type="nucleotide sequence ID" value="NZ_CP041372.2"/>
</dbReference>
<evidence type="ECO:0000256" key="5">
    <source>
        <dbReference type="ARBA" id="ARBA00022975"/>
    </source>
</evidence>
<dbReference type="GO" id="GO:0044205">
    <property type="term" value="P:'de novo' UMP biosynthetic process"/>
    <property type="evidence" value="ECO:0007669"/>
    <property type="project" value="UniProtKB-UniRule"/>
</dbReference>
<feature type="binding site" evidence="9 11">
    <location>
        <position position="9"/>
    </location>
    <ligand>
        <name>substrate</name>
    </ligand>
</feature>
<evidence type="ECO:0000256" key="4">
    <source>
        <dbReference type="ARBA" id="ARBA00022793"/>
    </source>
</evidence>
<feature type="domain" description="Orotidine 5'-phosphate decarboxylase" evidence="13">
    <location>
        <begin position="3"/>
        <end position="220"/>
    </location>
</feature>
<keyword evidence="5 9" id="KW-0665">Pyrimidine biosynthesis</keyword>
<feature type="active site" description="For OMPdecase activity" evidence="10">
    <location>
        <position position="63"/>
    </location>
</feature>
<feature type="binding site" evidence="9 11">
    <location>
        <position position="205"/>
    </location>
    <ligand>
        <name>substrate</name>
    </ligand>
</feature>
<evidence type="ECO:0000256" key="7">
    <source>
        <dbReference type="ARBA" id="ARBA00049157"/>
    </source>
</evidence>
<evidence type="ECO:0000256" key="12">
    <source>
        <dbReference type="RuleBase" id="RU000512"/>
    </source>
</evidence>
<evidence type="ECO:0000313" key="14">
    <source>
        <dbReference type="EMBL" id="QKS71496.1"/>
    </source>
</evidence>
<evidence type="ECO:0000256" key="11">
    <source>
        <dbReference type="PIRSR" id="PIRSR614732-2"/>
    </source>
</evidence>
<dbReference type="AlphaFoldDB" id="A0A859FH13"/>
<dbReference type="NCBIfam" id="TIGR01740">
    <property type="entry name" value="pyrF"/>
    <property type="match status" value="1"/>
</dbReference>
<dbReference type="InterPro" id="IPR013785">
    <property type="entry name" value="Aldolase_TIM"/>
</dbReference>
<comment type="catalytic activity">
    <reaction evidence="7 9 12">
        <text>orotidine 5'-phosphate + H(+) = UMP + CO2</text>
        <dbReference type="Rhea" id="RHEA:11596"/>
        <dbReference type="ChEBI" id="CHEBI:15378"/>
        <dbReference type="ChEBI" id="CHEBI:16526"/>
        <dbReference type="ChEBI" id="CHEBI:57538"/>
        <dbReference type="ChEBI" id="CHEBI:57865"/>
        <dbReference type="EC" id="4.1.1.23"/>
    </reaction>
</comment>
<dbReference type="Pfam" id="PF00215">
    <property type="entry name" value="OMPdecase"/>
    <property type="match status" value="1"/>
</dbReference>
<dbReference type="NCBIfam" id="NF001273">
    <property type="entry name" value="PRK00230.1"/>
    <property type="match status" value="1"/>
</dbReference>
<dbReference type="PANTHER" id="PTHR32119">
    <property type="entry name" value="OROTIDINE 5'-PHOSPHATE DECARBOXYLASE"/>
    <property type="match status" value="1"/>
</dbReference>
<organism evidence="14 15">
    <name type="scientific">Paenalkalicoccus suaedae</name>
    <dbReference type="NCBI Taxonomy" id="2592382"/>
    <lineage>
        <taxon>Bacteria</taxon>
        <taxon>Bacillati</taxon>
        <taxon>Bacillota</taxon>
        <taxon>Bacilli</taxon>
        <taxon>Bacillales</taxon>
        <taxon>Bacillaceae</taxon>
        <taxon>Paenalkalicoccus</taxon>
    </lineage>
</organism>
<dbReference type="InterPro" id="IPR018089">
    <property type="entry name" value="OMPdecase_AS"/>
</dbReference>
<dbReference type="InterPro" id="IPR014732">
    <property type="entry name" value="OMPdecase"/>
</dbReference>
<protein>
    <recommendedName>
        <fullName evidence="9">Orotidine 5'-phosphate decarboxylase</fullName>
        <ecNumber evidence="9">4.1.1.23</ecNumber>
    </recommendedName>
    <alternativeName>
        <fullName evidence="9">OMP decarboxylase</fullName>
        <shortName evidence="9">OMPDCase</shortName>
        <shortName evidence="9">OMPdecase</shortName>
    </alternativeName>
</protein>
<keyword evidence="15" id="KW-1185">Reference proteome</keyword>
<evidence type="ECO:0000256" key="10">
    <source>
        <dbReference type="PIRSR" id="PIRSR614732-1"/>
    </source>
</evidence>
<dbReference type="InterPro" id="IPR047596">
    <property type="entry name" value="OMPdecase_bac"/>
</dbReference>
<feature type="active site" description="For OMPdecase activity" evidence="10">
    <location>
        <position position="60"/>
    </location>
</feature>
<evidence type="ECO:0000256" key="9">
    <source>
        <dbReference type="HAMAP-Rule" id="MF_01200"/>
    </source>
</evidence>
<dbReference type="PANTHER" id="PTHR32119:SF2">
    <property type="entry name" value="OROTIDINE 5'-PHOSPHATE DECARBOXYLASE"/>
    <property type="match status" value="1"/>
</dbReference>
<dbReference type="SUPFAM" id="SSF51366">
    <property type="entry name" value="Ribulose-phoshate binding barrel"/>
    <property type="match status" value="1"/>
</dbReference>
<keyword evidence="4 9" id="KW-0210">Decarboxylase</keyword>
<dbReference type="HAMAP" id="MF_01200_B">
    <property type="entry name" value="OMPdecase_type1_B"/>
    <property type="match status" value="1"/>
</dbReference>
<dbReference type="Gene3D" id="3.20.20.70">
    <property type="entry name" value="Aldolase class I"/>
    <property type="match status" value="1"/>
</dbReference>
<dbReference type="FunFam" id="3.20.20.70:FF:000015">
    <property type="entry name" value="Orotidine 5'-phosphate decarboxylase"/>
    <property type="match status" value="1"/>
</dbReference>
<feature type="binding site" evidence="9 11">
    <location>
        <position position="177"/>
    </location>
    <ligand>
        <name>substrate</name>
    </ligand>
</feature>
<reference evidence="15" key="1">
    <citation type="submission" date="2019-07" db="EMBL/GenBank/DDBJ databases">
        <title>Bacillus alkalisoli sp. nov. isolated from saline soil.</title>
        <authorList>
            <person name="Sun J.-Q."/>
            <person name="Xu L."/>
        </authorList>
    </citation>
    <scope>NUCLEOTIDE SEQUENCE [LARGE SCALE GENOMIC DNA]</scope>
    <source>
        <strain evidence="15">M4U3P1</strain>
    </source>
</reference>
<dbReference type="GO" id="GO:0004590">
    <property type="term" value="F:orotidine-5'-phosphate decarboxylase activity"/>
    <property type="evidence" value="ECO:0007669"/>
    <property type="project" value="UniProtKB-UniRule"/>
</dbReference>
<feature type="binding site" evidence="9">
    <location>
        <begin position="58"/>
        <end position="67"/>
    </location>
    <ligand>
        <name>substrate</name>
    </ligand>
</feature>
<dbReference type="GO" id="GO:0006207">
    <property type="term" value="P:'de novo' pyrimidine nucleobase biosynthetic process"/>
    <property type="evidence" value="ECO:0007669"/>
    <property type="project" value="InterPro"/>
</dbReference>
<dbReference type="SMART" id="SM00934">
    <property type="entry name" value="OMPdecase"/>
    <property type="match status" value="1"/>
</dbReference>
<dbReference type="UniPathway" id="UPA00070">
    <property type="reaction ID" value="UER00120"/>
</dbReference>
<dbReference type="InterPro" id="IPR011060">
    <property type="entry name" value="RibuloseP-bd_barrel"/>
</dbReference>
<gene>
    <name evidence="9 14" type="primary">pyrF</name>
    <name evidence="14" type="ORF">FLK61_32915</name>
</gene>
<evidence type="ECO:0000256" key="1">
    <source>
        <dbReference type="ARBA" id="ARBA00002356"/>
    </source>
</evidence>
<dbReference type="KEGG" id="psua:FLK61_32915"/>